<dbReference type="InterPro" id="IPR038628">
    <property type="entry name" value="XkdM-like_sf"/>
</dbReference>
<dbReference type="RefSeq" id="WP_256132852.1">
    <property type="nucleotide sequence ID" value="NZ_JANFXK010000015.1"/>
</dbReference>
<name>A0ABT1RR46_9FIRM</name>
<reference evidence="1 2" key="1">
    <citation type="submission" date="2022-06" db="EMBL/GenBank/DDBJ databases">
        <title>Isolation of gut microbiota from human fecal samples.</title>
        <authorList>
            <person name="Pamer E.G."/>
            <person name="Barat B."/>
            <person name="Waligurski E."/>
            <person name="Medina S."/>
            <person name="Paddock L."/>
            <person name="Mostad J."/>
        </authorList>
    </citation>
    <scope>NUCLEOTIDE SEQUENCE [LARGE SCALE GENOMIC DNA]</scope>
    <source>
        <strain evidence="1 2">SL.3.17</strain>
    </source>
</reference>
<dbReference type="Gene3D" id="2.30.110.40">
    <property type="entry name" value="Phage tail tube protein"/>
    <property type="match status" value="1"/>
</dbReference>
<gene>
    <name evidence="1" type="ORF">NE619_13135</name>
</gene>
<dbReference type="SUPFAM" id="SSF69279">
    <property type="entry name" value="Phage tail proteins"/>
    <property type="match status" value="1"/>
</dbReference>
<organism evidence="1 2">
    <name type="scientific">Anaerovorax odorimutans</name>
    <dbReference type="NCBI Taxonomy" id="109327"/>
    <lineage>
        <taxon>Bacteria</taxon>
        <taxon>Bacillati</taxon>
        <taxon>Bacillota</taxon>
        <taxon>Clostridia</taxon>
        <taxon>Peptostreptococcales</taxon>
        <taxon>Anaerovoracaceae</taxon>
        <taxon>Anaerovorax</taxon>
    </lineage>
</organism>
<dbReference type="InterPro" id="IPR018989">
    <property type="entry name" value="DUF2001"/>
</dbReference>
<keyword evidence="2" id="KW-1185">Reference proteome</keyword>
<dbReference type="Proteomes" id="UP001524502">
    <property type="component" value="Unassembled WGS sequence"/>
</dbReference>
<sequence length="142" mass="15760">MDNYEHRNVINGTSGEVWIDGEYIAEVVALEAKISFKKEEVLQSGNRDPGYKVTGREGKGTIKMNKVSSFFIKKLSEDILNLRTTTATIITKLSDPDGLGTERVELIGCTFDELTLADWEAGKLGEESMPFTFSSFKALDTI</sequence>
<comment type="caution">
    <text evidence="1">The sequence shown here is derived from an EMBL/GenBank/DDBJ whole genome shotgun (WGS) entry which is preliminary data.</text>
</comment>
<dbReference type="Pfam" id="PF09393">
    <property type="entry name" value="DUF2001"/>
    <property type="match status" value="1"/>
</dbReference>
<dbReference type="EMBL" id="JANFXK010000015">
    <property type="protein sequence ID" value="MCQ4637671.1"/>
    <property type="molecule type" value="Genomic_DNA"/>
</dbReference>
<evidence type="ECO:0000313" key="2">
    <source>
        <dbReference type="Proteomes" id="UP001524502"/>
    </source>
</evidence>
<proteinExistence type="predicted"/>
<evidence type="ECO:0000313" key="1">
    <source>
        <dbReference type="EMBL" id="MCQ4637671.1"/>
    </source>
</evidence>
<accession>A0ABT1RR46</accession>
<protein>
    <submittedName>
        <fullName evidence="1">Phage tail tube protein</fullName>
    </submittedName>
</protein>